<proteinExistence type="predicted"/>
<name>A0AAN6PG82_9PEZI</name>
<comment type="caution">
    <text evidence="1">The sequence shown here is derived from an EMBL/GenBank/DDBJ whole genome shotgun (WGS) entry which is preliminary data.</text>
</comment>
<dbReference type="Proteomes" id="UP001303115">
    <property type="component" value="Unassembled WGS sequence"/>
</dbReference>
<evidence type="ECO:0000313" key="2">
    <source>
        <dbReference type="Proteomes" id="UP001303115"/>
    </source>
</evidence>
<accession>A0AAN6PG82</accession>
<reference evidence="2" key="1">
    <citation type="journal article" date="2023" name="Mol. Phylogenet. Evol.">
        <title>Genome-scale phylogeny and comparative genomics of the fungal order Sordariales.</title>
        <authorList>
            <person name="Hensen N."/>
            <person name="Bonometti L."/>
            <person name="Westerberg I."/>
            <person name="Brannstrom I.O."/>
            <person name="Guillou S."/>
            <person name="Cros-Aarteil S."/>
            <person name="Calhoun S."/>
            <person name="Haridas S."/>
            <person name="Kuo A."/>
            <person name="Mondo S."/>
            <person name="Pangilinan J."/>
            <person name="Riley R."/>
            <person name="LaButti K."/>
            <person name="Andreopoulos B."/>
            <person name="Lipzen A."/>
            <person name="Chen C."/>
            <person name="Yan M."/>
            <person name="Daum C."/>
            <person name="Ng V."/>
            <person name="Clum A."/>
            <person name="Steindorff A."/>
            <person name="Ohm R.A."/>
            <person name="Martin F."/>
            <person name="Silar P."/>
            <person name="Natvig D.O."/>
            <person name="Lalanne C."/>
            <person name="Gautier V."/>
            <person name="Ament-Velasquez S.L."/>
            <person name="Kruys A."/>
            <person name="Hutchinson M.I."/>
            <person name="Powell A.J."/>
            <person name="Barry K."/>
            <person name="Miller A.N."/>
            <person name="Grigoriev I.V."/>
            <person name="Debuchy R."/>
            <person name="Gladieux P."/>
            <person name="Hiltunen Thoren M."/>
            <person name="Johannesson H."/>
        </authorList>
    </citation>
    <scope>NUCLEOTIDE SEQUENCE [LARGE SCALE GENOMIC DNA]</scope>
    <source>
        <strain evidence="2">CBS 284.82</strain>
    </source>
</reference>
<evidence type="ECO:0000313" key="1">
    <source>
        <dbReference type="EMBL" id="KAK4035432.1"/>
    </source>
</evidence>
<dbReference type="EMBL" id="MU854444">
    <property type="protein sequence ID" value="KAK4035432.1"/>
    <property type="molecule type" value="Genomic_DNA"/>
</dbReference>
<organism evidence="1 2">
    <name type="scientific">Parachaetomium inaequale</name>
    <dbReference type="NCBI Taxonomy" id="2588326"/>
    <lineage>
        <taxon>Eukaryota</taxon>
        <taxon>Fungi</taxon>
        <taxon>Dikarya</taxon>
        <taxon>Ascomycota</taxon>
        <taxon>Pezizomycotina</taxon>
        <taxon>Sordariomycetes</taxon>
        <taxon>Sordariomycetidae</taxon>
        <taxon>Sordariales</taxon>
        <taxon>Chaetomiaceae</taxon>
        <taxon>Parachaetomium</taxon>
    </lineage>
</organism>
<dbReference type="AlphaFoldDB" id="A0AAN6PG82"/>
<sequence>MEQIRRRRLERMQYRVLKTLWQHLDSYSPDTLDDAALNDLGVVRGADLDVDNPPPLDFEPRFFAPYHGEISGLEEELETWGPHWRPSKDKPEHLRDDEWIRNAGYTYAETRLEWFDKVFLGLGMEYEGEIHPINIYKGVNQEDMSFGSPMGDCDNNGGLYLTGYYKVPTAADTPHLGITMLNPTVAPEGKMFESELKAAVACLWAQTRSKQFTDHHTKPVIVFTFQSETHARITQAHIDADTNEIMVRQSRQFELIGAPREPPADAYLLLRWLLNSPVGATKYEDEQLPPSEGEMAKGAGTGGAEMPAVSRIVVVESG</sequence>
<protein>
    <submittedName>
        <fullName evidence="1">Uncharacterized protein</fullName>
    </submittedName>
</protein>
<keyword evidence="2" id="KW-1185">Reference proteome</keyword>
<gene>
    <name evidence="1" type="ORF">C8A01DRAFT_38116</name>
</gene>